<dbReference type="Pfam" id="PF00534">
    <property type="entry name" value="Glycos_transf_1"/>
    <property type="match status" value="1"/>
</dbReference>
<keyword evidence="3" id="KW-0808">Transferase</keyword>
<dbReference type="SUPFAM" id="SSF53756">
    <property type="entry name" value="UDP-Glycosyltransferase/glycogen phosphorylase"/>
    <property type="match status" value="1"/>
</dbReference>
<dbReference type="GO" id="GO:0016757">
    <property type="term" value="F:glycosyltransferase activity"/>
    <property type="evidence" value="ECO:0007669"/>
    <property type="project" value="InterPro"/>
</dbReference>
<evidence type="ECO:0000313" key="4">
    <source>
        <dbReference type="Proteomes" id="UP000608579"/>
    </source>
</evidence>
<dbReference type="PANTHER" id="PTHR12526">
    <property type="entry name" value="GLYCOSYLTRANSFERASE"/>
    <property type="match status" value="1"/>
</dbReference>
<sequence length="390" mass="44346">MSDNIHVATFIGKVEGLKAASLHAQYFEEYLYLSKYVETLKIITDTVITNETTLPSNVEIIKLPKIGIPKIYGATKIAFYSLYPILKKNEIDILYVRTFSPPELSAIWLSKIIADLPSILVLPGTWLFGHPSESRGKEKFYRWFLRRALDHADKIVLYSRLMLPEVLLYHDKLDTTKITYIHNAVNVDRFSPHGEVSEYVINLKRDYRKCLLYVGRVNEKKGVGDLIDAFYIVNKQLNDVILLIIGSGPEKYLREITKRIKDYKLEDKVFLLGPIPNRDIPSFIRASDLVVYATREGEGIPRAILEAMACGKPAVATRVAGIPDAVINGLTGYLVEPRNPKELAEKILKLIKDDELLRKMGSNARKHIEKEFSYQVVVQSIAQLLKDLAK</sequence>
<organism evidence="3 4">
    <name type="scientific">Caldiarchaeum subterraneum</name>
    <dbReference type="NCBI Taxonomy" id="311458"/>
    <lineage>
        <taxon>Archaea</taxon>
        <taxon>Nitrososphaerota</taxon>
        <taxon>Candidatus Caldarchaeales</taxon>
        <taxon>Candidatus Caldarchaeaceae</taxon>
        <taxon>Candidatus Caldarchaeum</taxon>
    </lineage>
</organism>
<dbReference type="EMBL" id="DQVM01000061">
    <property type="protein sequence ID" value="HIQ29545.1"/>
    <property type="molecule type" value="Genomic_DNA"/>
</dbReference>
<feature type="domain" description="Glycosyl transferase family 1" evidence="1">
    <location>
        <begin position="203"/>
        <end position="367"/>
    </location>
</feature>
<name>A0A832ZV80_CALS0</name>
<protein>
    <submittedName>
        <fullName evidence="3">Glycosyltransferase family 1 protein</fullName>
    </submittedName>
</protein>
<dbReference type="CDD" id="cd03801">
    <property type="entry name" value="GT4_PimA-like"/>
    <property type="match status" value="1"/>
</dbReference>
<dbReference type="InterPro" id="IPR001296">
    <property type="entry name" value="Glyco_trans_1"/>
</dbReference>
<dbReference type="PANTHER" id="PTHR12526:SF630">
    <property type="entry name" value="GLYCOSYLTRANSFERASE"/>
    <property type="match status" value="1"/>
</dbReference>
<evidence type="ECO:0000313" key="3">
    <source>
        <dbReference type="EMBL" id="HIQ29545.1"/>
    </source>
</evidence>
<accession>A0A832ZV80</accession>
<dbReference type="InterPro" id="IPR028098">
    <property type="entry name" value="Glyco_trans_4-like_N"/>
</dbReference>
<dbReference type="Gene3D" id="3.40.50.2000">
    <property type="entry name" value="Glycogen Phosphorylase B"/>
    <property type="match status" value="2"/>
</dbReference>
<gene>
    <name evidence="3" type="ORF">EYH45_03170</name>
</gene>
<comment type="caution">
    <text evidence="3">The sequence shown here is derived from an EMBL/GenBank/DDBJ whole genome shotgun (WGS) entry which is preliminary data.</text>
</comment>
<evidence type="ECO:0000259" key="2">
    <source>
        <dbReference type="Pfam" id="PF13439"/>
    </source>
</evidence>
<feature type="domain" description="Glycosyltransferase subfamily 4-like N-terminal" evidence="2">
    <location>
        <begin position="57"/>
        <end position="189"/>
    </location>
</feature>
<evidence type="ECO:0000259" key="1">
    <source>
        <dbReference type="Pfam" id="PF00534"/>
    </source>
</evidence>
<reference evidence="3" key="1">
    <citation type="journal article" date="2020" name="ISME J.">
        <title>Gammaproteobacteria mediating utilization of methyl-, sulfur- and petroleum organic compounds in deep ocean hydrothermal plumes.</title>
        <authorList>
            <person name="Zhou Z."/>
            <person name="Liu Y."/>
            <person name="Pan J."/>
            <person name="Cron B.R."/>
            <person name="Toner B.M."/>
            <person name="Anantharaman K."/>
            <person name="Breier J.A."/>
            <person name="Dick G.J."/>
            <person name="Li M."/>
        </authorList>
    </citation>
    <scope>NUCLEOTIDE SEQUENCE</scope>
    <source>
        <strain evidence="3">SZUA-1515</strain>
    </source>
</reference>
<dbReference type="Proteomes" id="UP000608579">
    <property type="component" value="Unassembled WGS sequence"/>
</dbReference>
<proteinExistence type="predicted"/>
<dbReference type="Pfam" id="PF13439">
    <property type="entry name" value="Glyco_transf_4"/>
    <property type="match status" value="1"/>
</dbReference>
<dbReference type="AlphaFoldDB" id="A0A832ZV80"/>